<gene>
    <name evidence="3" type="primary">Bri3</name>
</gene>
<feature type="region of interest" description="Disordered" evidence="1">
    <location>
        <begin position="1"/>
        <end position="109"/>
    </location>
</feature>
<feature type="compositionally biased region" description="Low complexity" evidence="1">
    <location>
        <begin position="73"/>
        <end position="82"/>
    </location>
</feature>
<dbReference type="GeneID" id="101719671"/>
<sequence length="109" mass="11764">MRPPGCTQVPPESLLLTLRDPHPAPAGVQHPQSDGHSLPRQLHRGRRRLPSVQVHRGVCLEEGRSSQHIGDPAAQTSSTASSPGRWPHSSHEGPQGPARRVTSEKCPVC</sequence>
<organism evidence="2 3">
    <name type="scientific">Heterocephalus glaber</name>
    <name type="common">Naked mole rat</name>
    <dbReference type="NCBI Taxonomy" id="10181"/>
    <lineage>
        <taxon>Eukaryota</taxon>
        <taxon>Metazoa</taxon>
        <taxon>Chordata</taxon>
        <taxon>Craniata</taxon>
        <taxon>Vertebrata</taxon>
        <taxon>Euteleostomi</taxon>
        <taxon>Mammalia</taxon>
        <taxon>Eutheria</taxon>
        <taxon>Euarchontoglires</taxon>
        <taxon>Glires</taxon>
        <taxon>Rodentia</taxon>
        <taxon>Hystricomorpha</taxon>
        <taxon>Bathyergidae</taxon>
        <taxon>Heterocephalus</taxon>
    </lineage>
</organism>
<protein>
    <submittedName>
        <fullName evidence="3">Brain protein I3 isoform X11</fullName>
    </submittedName>
</protein>
<dbReference type="AlphaFoldDB" id="A0AAX6SLJ8"/>
<evidence type="ECO:0000313" key="3">
    <source>
        <dbReference type="RefSeq" id="XP_021110431.1"/>
    </source>
</evidence>
<evidence type="ECO:0000313" key="2">
    <source>
        <dbReference type="Proteomes" id="UP000694906"/>
    </source>
</evidence>
<accession>A0AAX6SLJ8</accession>
<dbReference type="CTD" id="25798"/>
<dbReference type="RefSeq" id="XP_021110431.1">
    <property type="nucleotide sequence ID" value="XM_021254772.1"/>
</dbReference>
<evidence type="ECO:0000256" key="1">
    <source>
        <dbReference type="SAM" id="MobiDB-lite"/>
    </source>
</evidence>
<keyword evidence="2" id="KW-1185">Reference proteome</keyword>
<dbReference type="Proteomes" id="UP000694906">
    <property type="component" value="Unplaced"/>
</dbReference>
<reference evidence="3" key="1">
    <citation type="submission" date="2025-08" db="UniProtKB">
        <authorList>
            <consortium name="RefSeq"/>
        </authorList>
    </citation>
    <scope>IDENTIFICATION</scope>
</reference>
<name>A0AAX6SLJ8_HETGA</name>
<proteinExistence type="predicted"/>